<dbReference type="AlphaFoldDB" id="A0A8B9NDG4"/>
<dbReference type="InterPro" id="IPR000845">
    <property type="entry name" value="Nucleoside_phosphorylase_d"/>
</dbReference>
<evidence type="ECO:0000313" key="12">
    <source>
        <dbReference type="Ensembl" id="ENSANIP00000021466.1"/>
    </source>
</evidence>
<dbReference type="UniPathway" id="UPA00606"/>
<evidence type="ECO:0000313" key="13">
    <source>
        <dbReference type="Proteomes" id="UP000694541"/>
    </source>
</evidence>
<evidence type="ECO:0000256" key="9">
    <source>
        <dbReference type="ARBA" id="ARBA00023970"/>
    </source>
</evidence>
<evidence type="ECO:0000256" key="3">
    <source>
        <dbReference type="ARBA" id="ARBA00011886"/>
    </source>
</evidence>
<dbReference type="GO" id="GO:0009116">
    <property type="term" value="P:nucleoside metabolic process"/>
    <property type="evidence" value="ECO:0007669"/>
    <property type="project" value="InterPro"/>
</dbReference>
<comment type="catalytic activity">
    <reaction evidence="6">
        <text>inosine + phosphate = alpha-D-ribose 1-phosphate + hypoxanthine</text>
        <dbReference type="Rhea" id="RHEA:27646"/>
        <dbReference type="ChEBI" id="CHEBI:17368"/>
        <dbReference type="ChEBI" id="CHEBI:17596"/>
        <dbReference type="ChEBI" id="CHEBI:43474"/>
        <dbReference type="ChEBI" id="CHEBI:57720"/>
        <dbReference type="EC" id="2.4.2.1"/>
    </reaction>
</comment>
<comment type="catalytic activity">
    <reaction evidence="9">
        <text>guanosine + phosphate = alpha-D-ribose 1-phosphate + guanine</text>
        <dbReference type="Rhea" id="RHEA:13233"/>
        <dbReference type="ChEBI" id="CHEBI:16235"/>
        <dbReference type="ChEBI" id="CHEBI:16750"/>
        <dbReference type="ChEBI" id="CHEBI:43474"/>
        <dbReference type="ChEBI" id="CHEBI:57720"/>
        <dbReference type="EC" id="2.4.2.1"/>
    </reaction>
</comment>
<dbReference type="GO" id="GO:0004731">
    <property type="term" value="F:purine-nucleoside phosphorylase activity"/>
    <property type="evidence" value="ECO:0007669"/>
    <property type="project" value="UniProtKB-EC"/>
</dbReference>
<evidence type="ECO:0000256" key="6">
    <source>
        <dbReference type="ARBA" id="ARBA00023918"/>
    </source>
</evidence>
<comment type="catalytic activity">
    <reaction evidence="7">
        <text>2'-deoxyguanosine + phosphate = 2-deoxy-alpha-D-ribose 1-phosphate + guanine</text>
        <dbReference type="Rhea" id="RHEA:27738"/>
        <dbReference type="ChEBI" id="CHEBI:16235"/>
        <dbReference type="ChEBI" id="CHEBI:17172"/>
        <dbReference type="ChEBI" id="CHEBI:43474"/>
        <dbReference type="ChEBI" id="CHEBI:57259"/>
        <dbReference type="EC" id="2.4.2.1"/>
    </reaction>
</comment>
<dbReference type="EC" id="2.4.2.1" evidence="3"/>
<dbReference type="InterPro" id="IPR035994">
    <property type="entry name" value="Nucleoside_phosphorylase_sf"/>
</dbReference>
<evidence type="ECO:0000256" key="8">
    <source>
        <dbReference type="ARBA" id="ARBA00023950"/>
    </source>
</evidence>
<evidence type="ECO:0000259" key="11">
    <source>
        <dbReference type="Pfam" id="PF01048"/>
    </source>
</evidence>
<evidence type="ECO:0000256" key="10">
    <source>
        <dbReference type="ARBA" id="ARBA00031036"/>
    </source>
</evidence>
<evidence type="ECO:0000256" key="7">
    <source>
        <dbReference type="ARBA" id="ARBA00023929"/>
    </source>
</evidence>
<keyword evidence="5" id="KW-0808">Transferase</keyword>
<comment type="similarity">
    <text evidence="2">Belongs to the PNP/MTAP phosphorylase family.</text>
</comment>
<dbReference type="Gene3D" id="3.40.50.1580">
    <property type="entry name" value="Nucleoside phosphorylase domain"/>
    <property type="match status" value="1"/>
</dbReference>
<keyword evidence="13" id="KW-1185">Reference proteome</keyword>
<dbReference type="PANTHER" id="PTHR11904:SF26">
    <property type="entry name" value="PURINE NUCLEOSIDE PHOSPHORYLASE"/>
    <property type="match status" value="1"/>
</dbReference>
<evidence type="ECO:0000256" key="4">
    <source>
        <dbReference type="ARBA" id="ARBA00022676"/>
    </source>
</evidence>
<evidence type="ECO:0000256" key="5">
    <source>
        <dbReference type="ARBA" id="ARBA00022679"/>
    </source>
</evidence>
<sequence length="100" mass="10649">MLMNKICSAGPSYETIAECRALHALGGDAVGMSTVPEVIVARHCGLRVLGISLITNKAVMNYNSQEKANHEEVLAGELQLILELGKPLHPSAWGCIPLPS</sequence>
<dbReference type="Pfam" id="PF01048">
    <property type="entry name" value="PNP_UDP_1"/>
    <property type="match status" value="1"/>
</dbReference>
<organism evidence="12 13">
    <name type="scientific">Accipiter nisus</name>
    <name type="common">Eurasian sparrowhawk</name>
    <dbReference type="NCBI Taxonomy" id="211598"/>
    <lineage>
        <taxon>Eukaryota</taxon>
        <taxon>Metazoa</taxon>
        <taxon>Chordata</taxon>
        <taxon>Craniata</taxon>
        <taxon>Vertebrata</taxon>
        <taxon>Euteleostomi</taxon>
        <taxon>Archelosauria</taxon>
        <taxon>Archosauria</taxon>
        <taxon>Dinosauria</taxon>
        <taxon>Saurischia</taxon>
        <taxon>Theropoda</taxon>
        <taxon>Coelurosauria</taxon>
        <taxon>Aves</taxon>
        <taxon>Neognathae</taxon>
        <taxon>Neoaves</taxon>
        <taxon>Telluraves</taxon>
        <taxon>Accipitrimorphae</taxon>
        <taxon>Accipitriformes</taxon>
        <taxon>Accipitridae</taxon>
        <taxon>Accipitrinae</taxon>
        <taxon>Accipiter</taxon>
    </lineage>
</organism>
<protein>
    <recommendedName>
        <fullName evidence="3">purine-nucleoside phosphorylase</fullName>
        <ecNumber evidence="3">2.4.2.1</ecNumber>
    </recommendedName>
    <alternativeName>
        <fullName evidence="10">Inosine-guanosine phosphorylase</fullName>
    </alternativeName>
</protein>
<evidence type="ECO:0000256" key="2">
    <source>
        <dbReference type="ARBA" id="ARBA00006751"/>
    </source>
</evidence>
<dbReference type="Proteomes" id="UP000694541">
    <property type="component" value="Unplaced"/>
</dbReference>
<name>A0A8B9NDG4_9AVES</name>
<comment type="pathway">
    <text evidence="1">Purine metabolism; purine nucleoside salvage.</text>
</comment>
<dbReference type="Ensembl" id="ENSANIT00000022178.1">
    <property type="protein sequence ID" value="ENSANIP00000021466.1"/>
    <property type="gene ID" value="ENSANIG00000014585.1"/>
</dbReference>
<keyword evidence="4" id="KW-0328">Glycosyltransferase</keyword>
<evidence type="ECO:0000256" key="1">
    <source>
        <dbReference type="ARBA" id="ARBA00005058"/>
    </source>
</evidence>
<reference evidence="12" key="1">
    <citation type="submission" date="2025-08" db="UniProtKB">
        <authorList>
            <consortium name="Ensembl"/>
        </authorList>
    </citation>
    <scope>IDENTIFICATION</scope>
</reference>
<dbReference type="InterPro" id="IPR011268">
    <property type="entry name" value="Purine_phosphorylase"/>
</dbReference>
<comment type="catalytic activity">
    <reaction evidence="8">
        <text>2'-deoxyinosine + phosphate = 2-deoxy-alpha-D-ribose 1-phosphate + hypoxanthine</text>
        <dbReference type="Rhea" id="RHEA:27750"/>
        <dbReference type="ChEBI" id="CHEBI:17368"/>
        <dbReference type="ChEBI" id="CHEBI:28997"/>
        <dbReference type="ChEBI" id="CHEBI:43474"/>
        <dbReference type="ChEBI" id="CHEBI:57259"/>
        <dbReference type="EC" id="2.4.2.1"/>
    </reaction>
</comment>
<proteinExistence type="inferred from homology"/>
<feature type="domain" description="Nucleoside phosphorylase" evidence="11">
    <location>
        <begin position="6"/>
        <end position="73"/>
    </location>
</feature>
<dbReference type="PANTHER" id="PTHR11904">
    <property type="entry name" value="METHYLTHIOADENOSINE/PURINE NUCLEOSIDE PHOSPHORYLASE"/>
    <property type="match status" value="1"/>
</dbReference>
<accession>A0A8B9NDG4</accession>
<reference evidence="12" key="2">
    <citation type="submission" date="2025-09" db="UniProtKB">
        <authorList>
            <consortium name="Ensembl"/>
        </authorList>
    </citation>
    <scope>IDENTIFICATION</scope>
</reference>
<dbReference type="GO" id="GO:0005737">
    <property type="term" value="C:cytoplasm"/>
    <property type="evidence" value="ECO:0007669"/>
    <property type="project" value="TreeGrafter"/>
</dbReference>
<dbReference type="SUPFAM" id="SSF53167">
    <property type="entry name" value="Purine and uridine phosphorylases"/>
    <property type="match status" value="1"/>
</dbReference>